<dbReference type="EMBL" id="LR797510">
    <property type="protein sequence ID" value="CAB4222082.1"/>
    <property type="molecule type" value="Genomic_DNA"/>
</dbReference>
<reference evidence="1" key="1">
    <citation type="submission" date="2020-05" db="EMBL/GenBank/DDBJ databases">
        <authorList>
            <person name="Chiriac C."/>
            <person name="Salcher M."/>
            <person name="Ghai R."/>
            <person name="Kavagutti S V."/>
        </authorList>
    </citation>
    <scope>NUCLEOTIDE SEQUENCE</scope>
</reference>
<protein>
    <submittedName>
        <fullName evidence="1">Uncharacterized protein</fullName>
    </submittedName>
</protein>
<accession>A0A6J5T2R8</accession>
<evidence type="ECO:0000313" key="1">
    <source>
        <dbReference type="EMBL" id="CAB4222082.1"/>
    </source>
</evidence>
<name>A0A6J5T2R8_9CAUD</name>
<gene>
    <name evidence="1" type="ORF">UFOVP1656_3</name>
</gene>
<organism evidence="1">
    <name type="scientific">uncultured Caudovirales phage</name>
    <dbReference type="NCBI Taxonomy" id="2100421"/>
    <lineage>
        <taxon>Viruses</taxon>
        <taxon>Duplodnaviria</taxon>
        <taxon>Heunggongvirae</taxon>
        <taxon>Uroviricota</taxon>
        <taxon>Caudoviricetes</taxon>
        <taxon>Peduoviridae</taxon>
        <taxon>Maltschvirus</taxon>
        <taxon>Maltschvirus maltsch</taxon>
    </lineage>
</organism>
<sequence length="80" mass="9013">MGLLIYRPGLPMSGQVGRLMIQFVKGDQQTTIYDDGTIIKETIPVQICDSCNLPKPYESGIFGRYADGEMYLFICKQCNE</sequence>
<proteinExistence type="predicted"/>